<feature type="region of interest" description="Disordered" evidence="1">
    <location>
        <begin position="16"/>
        <end position="72"/>
    </location>
</feature>
<dbReference type="EMBL" id="BFEA01000816">
    <property type="protein sequence ID" value="GBG90505.1"/>
    <property type="molecule type" value="Genomic_DNA"/>
</dbReference>
<comment type="caution">
    <text evidence="3">The sequence shown here is derived from an EMBL/GenBank/DDBJ whole genome shotgun (WGS) entry which is preliminary data.</text>
</comment>
<keyword evidence="2" id="KW-0732">Signal</keyword>
<feature type="signal peptide" evidence="2">
    <location>
        <begin position="1"/>
        <end position="17"/>
    </location>
</feature>
<organism evidence="3 4">
    <name type="scientific">Chara braunii</name>
    <name type="common">Braun's stonewort</name>
    <dbReference type="NCBI Taxonomy" id="69332"/>
    <lineage>
        <taxon>Eukaryota</taxon>
        <taxon>Viridiplantae</taxon>
        <taxon>Streptophyta</taxon>
        <taxon>Charophyceae</taxon>
        <taxon>Charales</taxon>
        <taxon>Characeae</taxon>
        <taxon>Chara</taxon>
    </lineage>
</organism>
<sequence length="107" mass="10999">MWACLLLSSSIFCATQSGSTRQQSESGRLSVGEHGGSGIVRSSKGEAPQSDDSSDDEDSPSGKGAGGDGRRAAYNAADYDHLEVGNLNTKLVNTIAALSGPPRLIMA</sequence>
<reference evidence="3 4" key="1">
    <citation type="journal article" date="2018" name="Cell">
        <title>The Chara Genome: Secondary Complexity and Implications for Plant Terrestrialization.</title>
        <authorList>
            <person name="Nishiyama T."/>
            <person name="Sakayama H."/>
            <person name="Vries J.D."/>
            <person name="Buschmann H."/>
            <person name="Saint-Marcoux D."/>
            <person name="Ullrich K.K."/>
            <person name="Haas F.B."/>
            <person name="Vanderstraeten L."/>
            <person name="Becker D."/>
            <person name="Lang D."/>
            <person name="Vosolsobe S."/>
            <person name="Rombauts S."/>
            <person name="Wilhelmsson P.K.I."/>
            <person name="Janitza P."/>
            <person name="Kern R."/>
            <person name="Heyl A."/>
            <person name="Rumpler F."/>
            <person name="Villalobos L.I.A.C."/>
            <person name="Clay J.M."/>
            <person name="Skokan R."/>
            <person name="Toyoda A."/>
            <person name="Suzuki Y."/>
            <person name="Kagoshima H."/>
            <person name="Schijlen E."/>
            <person name="Tajeshwar N."/>
            <person name="Catarino B."/>
            <person name="Hetherington A.J."/>
            <person name="Saltykova A."/>
            <person name="Bonnot C."/>
            <person name="Breuninger H."/>
            <person name="Symeonidi A."/>
            <person name="Radhakrishnan G.V."/>
            <person name="Van Nieuwerburgh F."/>
            <person name="Deforce D."/>
            <person name="Chang C."/>
            <person name="Karol K.G."/>
            <person name="Hedrich R."/>
            <person name="Ulvskov P."/>
            <person name="Glockner G."/>
            <person name="Delwiche C.F."/>
            <person name="Petrasek J."/>
            <person name="Van de Peer Y."/>
            <person name="Friml J."/>
            <person name="Beilby M."/>
            <person name="Dolan L."/>
            <person name="Kohara Y."/>
            <person name="Sugano S."/>
            <person name="Fujiyama A."/>
            <person name="Delaux P.-M."/>
            <person name="Quint M."/>
            <person name="TheiBen G."/>
            <person name="Hagemann M."/>
            <person name="Harholt J."/>
            <person name="Dunand C."/>
            <person name="Zachgo S."/>
            <person name="Langdale J."/>
            <person name="Maumus F."/>
            <person name="Straeten D.V.D."/>
            <person name="Gould S.B."/>
            <person name="Rensing S.A."/>
        </authorList>
    </citation>
    <scope>NUCLEOTIDE SEQUENCE [LARGE SCALE GENOMIC DNA]</scope>
    <source>
        <strain evidence="3 4">S276</strain>
    </source>
</reference>
<evidence type="ECO:0000256" key="2">
    <source>
        <dbReference type="SAM" id="SignalP"/>
    </source>
</evidence>
<evidence type="ECO:0000256" key="1">
    <source>
        <dbReference type="SAM" id="MobiDB-lite"/>
    </source>
</evidence>
<feature type="compositionally biased region" description="Polar residues" evidence="1">
    <location>
        <begin position="16"/>
        <end position="27"/>
    </location>
</feature>
<dbReference type="AlphaFoldDB" id="A0A388M7L9"/>
<evidence type="ECO:0000313" key="4">
    <source>
        <dbReference type="Proteomes" id="UP000265515"/>
    </source>
</evidence>
<name>A0A388M7L9_CHABU</name>
<protein>
    <submittedName>
        <fullName evidence="3">Uncharacterized protein</fullName>
    </submittedName>
</protein>
<gene>
    <name evidence="3" type="ORF">CBR_g50850</name>
</gene>
<proteinExistence type="predicted"/>
<evidence type="ECO:0000313" key="3">
    <source>
        <dbReference type="EMBL" id="GBG90505.1"/>
    </source>
</evidence>
<keyword evidence="4" id="KW-1185">Reference proteome</keyword>
<dbReference type="Proteomes" id="UP000265515">
    <property type="component" value="Unassembled WGS sequence"/>
</dbReference>
<feature type="chain" id="PRO_5017371868" evidence="2">
    <location>
        <begin position="18"/>
        <end position="107"/>
    </location>
</feature>
<accession>A0A388M7L9</accession>
<dbReference type="Gramene" id="GBG90505">
    <property type="protein sequence ID" value="GBG90505"/>
    <property type="gene ID" value="CBR_g50850"/>
</dbReference>